<reference evidence="1" key="1">
    <citation type="submission" date="2018-05" db="EMBL/GenBank/DDBJ databases">
        <authorList>
            <person name="Lanie J.A."/>
            <person name="Ng W.-L."/>
            <person name="Kazmierczak K.M."/>
            <person name="Andrzejewski T.M."/>
            <person name="Davidsen T.M."/>
            <person name="Wayne K.J."/>
            <person name="Tettelin H."/>
            <person name="Glass J.I."/>
            <person name="Rusch D."/>
            <person name="Podicherti R."/>
            <person name="Tsui H.-C.T."/>
            <person name="Winkler M.E."/>
        </authorList>
    </citation>
    <scope>NUCLEOTIDE SEQUENCE</scope>
</reference>
<dbReference type="EMBL" id="UINC01150530">
    <property type="protein sequence ID" value="SVD43631.1"/>
    <property type="molecule type" value="Genomic_DNA"/>
</dbReference>
<sequence length="54" mass="6149">GNMPQDKCMRSTKLFADEVIPQLRDMWPEYKDDNRFWISPIDHANRAAAAAIGG</sequence>
<organism evidence="1">
    <name type="scientific">marine metagenome</name>
    <dbReference type="NCBI Taxonomy" id="408172"/>
    <lineage>
        <taxon>unclassified sequences</taxon>
        <taxon>metagenomes</taxon>
        <taxon>ecological metagenomes</taxon>
    </lineage>
</organism>
<feature type="non-terminal residue" evidence="1">
    <location>
        <position position="1"/>
    </location>
</feature>
<dbReference type="AlphaFoldDB" id="A0A382VCL6"/>
<accession>A0A382VCL6</accession>
<gene>
    <name evidence="1" type="ORF">METZ01_LOCUS396485</name>
</gene>
<protein>
    <submittedName>
        <fullName evidence="1">Uncharacterized protein</fullName>
    </submittedName>
</protein>
<name>A0A382VCL6_9ZZZZ</name>
<proteinExistence type="predicted"/>
<evidence type="ECO:0000313" key="1">
    <source>
        <dbReference type="EMBL" id="SVD43631.1"/>
    </source>
</evidence>